<proteinExistence type="predicted"/>
<evidence type="ECO:0000256" key="4">
    <source>
        <dbReference type="SAM" id="SignalP"/>
    </source>
</evidence>
<dbReference type="EMBL" id="JAUCMV010000003">
    <property type="protein sequence ID" value="KAK0412458.1"/>
    <property type="molecule type" value="Genomic_DNA"/>
</dbReference>
<feature type="chain" id="PRO_5041426972" description="TIL domain-containing protein" evidence="4">
    <location>
        <begin position="21"/>
        <end position="147"/>
    </location>
</feature>
<dbReference type="Gene3D" id="2.10.25.10">
    <property type="entry name" value="Laminin"/>
    <property type="match status" value="2"/>
</dbReference>
<dbReference type="Proteomes" id="UP001175271">
    <property type="component" value="Unassembled WGS sequence"/>
</dbReference>
<dbReference type="PANTHER" id="PTHR23259:SF70">
    <property type="entry name" value="ACCESSORY GLAND PROTEIN ACP62F-RELATED"/>
    <property type="match status" value="1"/>
</dbReference>
<reference evidence="6" key="1">
    <citation type="submission" date="2023-06" db="EMBL/GenBank/DDBJ databases">
        <title>Genomic analysis of the entomopathogenic nematode Steinernema hermaphroditum.</title>
        <authorList>
            <person name="Schwarz E.M."/>
            <person name="Heppert J.K."/>
            <person name="Baniya A."/>
            <person name="Schwartz H.T."/>
            <person name="Tan C.-H."/>
            <person name="Antoshechkin I."/>
            <person name="Sternberg P.W."/>
            <person name="Goodrich-Blair H."/>
            <person name="Dillman A.R."/>
        </authorList>
    </citation>
    <scope>NUCLEOTIDE SEQUENCE</scope>
    <source>
        <strain evidence="6">PS9179</strain>
        <tissue evidence="6">Whole animal</tissue>
    </source>
</reference>
<dbReference type="InterPro" id="IPR051368">
    <property type="entry name" value="SerProtInhib-TIL_Domain"/>
</dbReference>
<keyword evidence="7" id="KW-1185">Reference proteome</keyword>
<comment type="caution">
    <text evidence="6">The sequence shown here is derived from an EMBL/GenBank/DDBJ whole genome shotgun (WGS) entry which is preliminary data.</text>
</comment>
<evidence type="ECO:0000256" key="3">
    <source>
        <dbReference type="ARBA" id="ARBA00023157"/>
    </source>
</evidence>
<dbReference type="AlphaFoldDB" id="A0AA39LWS2"/>
<evidence type="ECO:0000256" key="1">
    <source>
        <dbReference type="ARBA" id="ARBA00022690"/>
    </source>
</evidence>
<feature type="domain" description="TIL" evidence="5">
    <location>
        <begin position="26"/>
        <end position="81"/>
    </location>
</feature>
<feature type="signal peptide" evidence="4">
    <location>
        <begin position="1"/>
        <end position="20"/>
    </location>
</feature>
<gene>
    <name evidence="6" type="ORF">QR680_006218</name>
</gene>
<evidence type="ECO:0000313" key="7">
    <source>
        <dbReference type="Proteomes" id="UP001175271"/>
    </source>
</evidence>
<dbReference type="GO" id="GO:0004867">
    <property type="term" value="F:serine-type endopeptidase inhibitor activity"/>
    <property type="evidence" value="ECO:0007669"/>
    <property type="project" value="UniProtKB-KW"/>
</dbReference>
<evidence type="ECO:0000259" key="5">
    <source>
        <dbReference type="Pfam" id="PF01826"/>
    </source>
</evidence>
<feature type="domain" description="TIL" evidence="5">
    <location>
        <begin position="92"/>
        <end position="143"/>
    </location>
</feature>
<keyword evidence="1" id="KW-0646">Protease inhibitor</keyword>
<organism evidence="6 7">
    <name type="scientific">Steinernema hermaphroditum</name>
    <dbReference type="NCBI Taxonomy" id="289476"/>
    <lineage>
        <taxon>Eukaryota</taxon>
        <taxon>Metazoa</taxon>
        <taxon>Ecdysozoa</taxon>
        <taxon>Nematoda</taxon>
        <taxon>Chromadorea</taxon>
        <taxon>Rhabditida</taxon>
        <taxon>Tylenchina</taxon>
        <taxon>Panagrolaimomorpha</taxon>
        <taxon>Strongyloidoidea</taxon>
        <taxon>Steinernematidae</taxon>
        <taxon>Steinernema</taxon>
    </lineage>
</organism>
<keyword evidence="2" id="KW-0722">Serine protease inhibitor</keyword>
<keyword evidence="3" id="KW-1015">Disulfide bond</keyword>
<dbReference type="Pfam" id="PF01826">
    <property type="entry name" value="TIL"/>
    <property type="match status" value="2"/>
</dbReference>
<sequence length="147" mass="15946">MGRGELVVLAALFLVGTVLSINRAKCPKNELWLQCGTCEGHCYDRNPICTKECKPAGCYCPLGKGFVRFGYAGGCIPSSQCPNATDPEPPKCGKNEVHEECGCDKRCDQEEGVECPPVCIEGCYCKKGFVRGSKGKCVRKDQCALQK</sequence>
<keyword evidence="4" id="KW-0732">Signal</keyword>
<protein>
    <recommendedName>
        <fullName evidence="5">TIL domain-containing protein</fullName>
    </recommendedName>
</protein>
<dbReference type="SUPFAM" id="SSF57567">
    <property type="entry name" value="Serine protease inhibitors"/>
    <property type="match status" value="2"/>
</dbReference>
<dbReference type="PANTHER" id="PTHR23259">
    <property type="entry name" value="RIDDLE"/>
    <property type="match status" value="1"/>
</dbReference>
<name>A0AA39LWS2_9BILA</name>
<dbReference type="InterPro" id="IPR002919">
    <property type="entry name" value="TIL_dom"/>
</dbReference>
<accession>A0AA39LWS2</accession>
<evidence type="ECO:0000313" key="6">
    <source>
        <dbReference type="EMBL" id="KAK0412458.1"/>
    </source>
</evidence>
<dbReference type="InterPro" id="IPR036084">
    <property type="entry name" value="Ser_inhib-like_sf"/>
</dbReference>
<evidence type="ECO:0000256" key="2">
    <source>
        <dbReference type="ARBA" id="ARBA00022900"/>
    </source>
</evidence>
<dbReference type="CDD" id="cd19941">
    <property type="entry name" value="TIL"/>
    <property type="match status" value="2"/>
</dbReference>